<evidence type="ECO:0000313" key="5">
    <source>
        <dbReference type="Proteomes" id="UP000240542"/>
    </source>
</evidence>
<feature type="domain" description="YdbS-like PH" evidence="3">
    <location>
        <begin position="98"/>
        <end position="180"/>
    </location>
</feature>
<feature type="transmembrane region" description="Helical" evidence="2">
    <location>
        <begin position="75"/>
        <end position="95"/>
    </location>
</feature>
<name>A0A2P8DS53_9ACTN</name>
<feature type="transmembrane region" description="Helical" evidence="2">
    <location>
        <begin position="49"/>
        <end position="69"/>
    </location>
</feature>
<accession>A0A2P8DS53</accession>
<dbReference type="PIRSF" id="PIRSF026631">
    <property type="entry name" value="UCP026631"/>
    <property type="match status" value="1"/>
</dbReference>
<keyword evidence="2" id="KW-0472">Membrane</keyword>
<feature type="domain" description="YdbS-like PH" evidence="3">
    <location>
        <begin position="463"/>
        <end position="528"/>
    </location>
</feature>
<evidence type="ECO:0000256" key="1">
    <source>
        <dbReference type="SAM" id="MobiDB-lite"/>
    </source>
</evidence>
<reference evidence="4 5" key="1">
    <citation type="submission" date="2018-03" db="EMBL/GenBank/DDBJ databases">
        <title>Genomic Encyclopedia of Archaeal and Bacterial Type Strains, Phase II (KMG-II): from individual species to whole genera.</title>
        <authorList>
            <person name="Goeker M."/>
        </authorList>
    </citation>
    <scope>NUCLEOTIDE SEQUENCE [LARGE SCALE GENOMIC DNA]</scope>
    <source>
        <strain evidence="4 5">DSM 45312</strain>
    </source>
</reference>
<dbReference type="Proteomes" id="UP000240542">
    <property type="component" value="Unassembled WGS sequence"/>
</dbReference>
<dbReference type="PANTHER" id="PTHR34473:SF2">
    <property type="entry name" value="UPF0699 TRANSMEMBRANE PROTEIN YDBT"/>
    <property type="match status" value="1"/>
</dbReference>
<dbReference type="InterPro" id="IPR014529">
    <property type="entry name" value="UCP026631"/>
</dbReference>
<dbReference type="RefSeq" id="WP_106581414.1">
    <property type="nucleotide sequence ID" value="NZ_PYGA01000002.1"/>
</dbReference>
<feature type="transmembrane region" description="Helical" evidence="2">
    <location>
        <begin position="437"/>
        <end position="457"/>
    </location>
</feature>
<feature type="domain" description="YdbS-like PH" evidence="3">
    <location>
        <begin position="295"/>
        <end position="377"/>
    </location>
</feature>
<evidence type="ECO:0000256" key="2">
    <source>
        <dbReference type="SAM" id="Phobius"/>
    </source>
</evidence>
<evidence type="ECO:0000313" key="4">
    <source>
        <dbReference type="EMBL" id="PSL00038.1"/>
    </source>
</evidence>
<dbReference type="AlphaFoldDB" id="A0A2P8DS53"/>
<feature type="transmembrane region" description="Helical" evidence="2">
    <location>
        <begin position="215"/>
        <end position="239"/>
    </location>
</feature>
<feature type="compositionally biased region" description="Low complexity" evidence="1">
    <location>
        <begin position="16"/>
        <end position="31"/>
    </location>
</feature>
<dbReference type="EMBL" id="PYGA01000002">
    <property type="protein sequence ID" value="PSL00038.1"/>
    <property type="molecule type" value="Genomic_DNA"/>
</dbReference>
<sequence>MTPQTRPEQRPEERSQQLSQQRPEQQPAAEENVAAPWLRPHPLTVVSTALSMAVLLGGAMLIAGAAVMFNGSFAIGIPLALSGFAAAAAITAIEWHLVRHTRYRVTEERVESRTRLLAEKHRTIARDRVRSVDVSADIWARLVGLRKVTIGTGQNAATAQGDELKLELVTAAEADRLRRELLRRSPAPAASVAEAAQEVAAAQADLSEAISRMRLGWFGVAPLSIATPALGVGAIGGLYKLVDWFSNEYAARTAVDVYQLLMASALVLIPVAAVAVLVAGAVAATALEVEAWWNYRLDREADGTLRIRRGLLNTKSVSLQPSRLRGVELQQRLLLRRLGFARVKAVATGLGTKEQNETAAKSDLGPDMPVAEAQRIAANVLREDDSPVRSPLLRRHPRAALRRRLTRAVAACAAACAVGGAAVAGAGMLGWDWVPAWVWAAPLALLPFALLYAVDLYRGLGSAPQGRYLLLRRGSLARRTVALRTDGIIGWSVKRSPFQRRAGLATIGATTAAGAGVYRAPDLDLSDGLGMADESVPGLLAPFLRRA</sequence>
<gene>
    <name evidence="4" type="ORF">CLV63_102164</name>
</gene>
<feature type="transmembrane region" description="Helical" evidence="2">
    <location>
        <begin position="408"/>
        <end position="431"/>
    </location>
</feature>
<dbReference type="Pfam" id="PF03703">
    <property type="entry name" value="bPH_2"/>
    <property type="match status" value="3"/>
</dbReference>
<keyword evidence="2" id="KW-0812">Transmembrane</keyword>
<proteinExistence type="predicted"/>
<keyword evidence="2" id="KW-1133">Transmembrane helix</keyword>
<organism evidence="4 5">
    <name type="scientific">Murinocardiopsis flavida</name>
    <dbReference type="NCBI Taxonomy" id="645275"/>
    <lineage>
        <taxon>Bacteria</taxon>
        <taxon>Bacillati</taxon>
        <taxon>Actinomycetota</taxon>
        <taxon>Actinomycetes</taxon>
        <taxon>Streptosporangiales</taxon>
        <taxon>Nocardiopsidaceae</taxon>
        <taxon>Murinocardiopsis</taxon>
    </lineage>
</organism>
<feature type="region of interest" description="Disordered" evidence="1">
    <location>
        <begin position="1"/>
        <end position="34"/>
    </location>
</feature>
<dbReference type="OrthoDB" id="4121259at2"/>
<feature type="transmembrane region" description="Helical" evidence="2">
    <location>
        <begin position="259"/>
        <end position="287"/>
    </location>
</feature>
<dbReference type="InterPro" id="IPR005182">
    <property type="entry name" value="YdbS-like_PH"/>
</dbReference>
<keyword evidence="5" id="KW-1185">Reference proteome</keyword>
<protein>
    <submittedName>
        <fullName evidence="4">Putative membrane protein</fullName>
    </submittedName>
</protein>
<comment type="caution">
    <text evidence="4">The sequence shown here is derived from an EMBL/GenBank/DDBJ whole genome shotgun (WGS) entry which is preliminary data.</text>
</comment>
<evidence type="ECO:0000259" key="3">
    <source>
        <dbReference type="Pfam" id="PF03703"/>
    </source>
</evidence>
<dbReference type="PANTHER" id="PTHR34473">
    <property type="entry name" value="UPF0699 TRANSMEMBRANE PROTEIN YDBS"/>
    <property type="match status" value="1"/>
</dbReference>